<accession>A0ABR0JAJ3</accession>
<dbReference type="PANTHER" id="PTHR28180">
    <property type="entry name" value="CONSERVED MITOCHONDRIAL PROTEIN-RELATED"/>
    <property type="match status" value="1"/>
</dbReference>
<dbReference type="EMBL" id="JAVRRF010000013">
    <property type="protein sequence ID" value="KAK5059162.1"/>
    <property type="molecule type" value="Genomic_DNA"/>
</dbReference>
<dbReference type="Gene3D" id="1.20.1290.10">
    <property type="entry name" value="AhpD-like"/>
    <property type="match status" value="1"/>
</dbReference>
<name>A0ABR0JAJ3_9EURO</name>
<dbReference type="InterPro" id="IPR029032">
    <property type="entry name" value="AhpD-like"/>
</dbReference>
<keyword evidence="2" id="KW-1185">Reference proteome</keyword>
<organism evidence="1 2">
    <name type="scientific">Exophiala sideris</name>
    <dbReference type="NCBI Taxonomy" id="1016849"/>
    <lineage>
        <taxon>Eukaryota</taxon>
        <taxon>Fungi</taxon>
        <taxon>Dikarya</taxon>
        <taxon>Ascomycota</taxon>
        <taxon>Pezizomycotina</taxon>
        <taxon>Eurotiomycetes</taxon>
        <taxon>Chaetothyriomycetidae</taxon>
        <taxon>Chaetothyriales</taxon>
        <taxon>Herpotrichiellaceae</taxon>
        <taxon>Exophiala</taxon>
    </lineage>
</organism>
<protein>
    <submittedName>
        <fullName evidence="1">Uncharacterized protein</fullName>
    </submittedName>
</protein>
<evidence type="ECO:0000313" key="1">
    <source>
        <dbReference type="EMBL" id="KAK5059162.1"/>
    </source>
</evidence>
<sequence length="149" mass="17367">MASLEIIMTKFRDRENEPDILKANWYIIAAPCIAAANAGKDVPELYRLATNNEPKERRLLIQRRLKEALLKTGVLYGFPRLLNALYPLFKTLDDDEIDNFSPRWDSRDSAEASEKRKVRAKQYFETIWTPAGAQANLDFNMKYHRDMSR</sequence>
<dbReference type="InterPro" id="IPR052999">
    <property type="entry name" value="PTS1_Protein"/>
</dbReference>
<evidence type="ECO:0000313" key="2">
    <source>
        <dbReference type="Proteomes" id="UP001345691"/>
    </source>
</evidence>
<gene>
    <name evidence="1" type="ORF">LTR69_006451</name>
</gene>
<comment type="caution">
    <text evidence="1">The sequence shown here is derived from an EMBL/GenBank/DDBJ whole genome shotgun (WGS) entry which is preliminary data.</text>
</comment>
<dbReference type="Proteomes" id="UP001345691">
    <property type="component" value="Unassembled WGS sequence"/>
</dbReference>
<proteinExistence type="predicted"/>
<reference evidence="1 2" key="1">
    <citation type="submission" date="2023-08" db="EMBL/GenBank/DDBJ databases">
        <title>Black Yeasts Isolated from many extreme environments.</title>
        <authorList>
            <person name="Coleine C."/>
            <person name="Stajich J.E."/>
            <person name="Selbmann L."/>
        </authorList>
    </citation>
    <scope>NUCLEOTIDE SEQUENCE [LARGE SCALE GENOMIC DNA]</scope>
    <source>
        <strain evidence="1 2">CCFEE 6328</strain>
    </source>
</reference>